<dbReference type="FunFam" id="3.90.70.10:FF:000006">
    <property type="entry name" value="Cathepsin S"/>
    <property type="match status" value="1"/>
</dbReference>
<dbReference type="AlphaFoldDB" id="A0A2Z4BYU4"/>
<sequence length="343" mass="38161">MKSLSTLVLVAVLASASAVSFFNLVLDEWETYKLEHGKKYSSDVEENFRMKIFAENKHKIANHNKLYHTGQKTYKIAMNKYGDLLHHEFVSIMNGFRGNNSGMGYKANRPYEGAFFVEPTDDIMMPKSVDWRAKGAVTPIKDQSQCGSCWAFSTTGSLEGQHFRQTGKLVSLSEQNLIDCSTKFGNNGCNGGLMDNAFQYIKNNGGIDTEDSYPYEGEDDTCRYNPSNAGAEDKGFVDIREGSEHAMKKAVAMIGPVSVAIDASVHSFQFYQHGIYYEPECNSENLDHGVLVVGYGTDSETDEDYWLVKNSWGTGWGDEGYIKMARNRDNNCGIASAASYPLV</sequence>
<keyword evidence="5" id="KW-0865">Zymogen</keyword>
<dbReference type="SMART" id="SM00848">
    <property type="entry name" value="Inhibitor_I29"/>
    <property type="match status" value="1"/>
</dbReference>
<dbReference type="EMBL" id="MH069454">
    <property type="protein sequence ID" value="AWU67383.1"/>
    <property type="molecule type" value="mRNA"/>
</dbReference>
<evidence type="ECO:0000259" key="8">
    <source>
        <dbReference type="SMART" id="SM00645"/>
    </source>
</evidence>
<dbReference type="InterPro" id="IPR025661">
    <property type="entry name" value="Pept_asp_AS"/>
</dbReference>
<evidence type="ECO:0000256" key="6">
    <source>
        <dbReference type="ARBA" id="ARBA00023157"/>
    </source>
</evidence>
<dbReference type="InterPro" id="IPR000169">
    <property type="entry name" value="Pept_cys_AS"/>
</dbReference>
<dbReference type="CDD" id="cd02248">
    <property type="entry name" value="Peptidase_C1A"/>
    <property type="match status" value="1"/>
</dbReference>
<feature type="domain" description="Peptidase C1A papain C-terminal" evidence="8">
    <location>
        <begin position="125"/>
        <end position="342"/>
    </location>
</feature>
<reference evidence="10" key="1">
    <citation type="submission" date="2018-03" db="EMBL/GenBank/DDBJ databases">
        <title>Transcriptome analysis of polymorphic digestive enzymes indicates high plasticity in food utilization by the brown shrimp Crangon crangon (Crustacea, Caridea).</title>
        <authorList>
            <person name="Martinez-Alarcon D."/>
            <person name="Harms L."/>
            <person name="Hagen W."/>
            <person name="Saborowski R."/>
        </authorList>
    </citation>
    <scope>NUCLEOTIDE SEQUENCE</scope>
    <source>
        <tissue evidence="10">Hepatopancreas</tissue>
    </source>
</reference>
<evidence type="ECO:0000256" key="2">
    <source>
        <dbReference type="ARBA" id="ARBA00022670"/>
    </source>
</evidence>
<evidence type="ECO:0000256" key="4">
    <source>
        <dbReference type="ARBA" id="ARBA00022807"/>
    </source>
</evidence>
<dbReference type="SUPFAM" id="SSF54001">
    <property type="entry name" value="Cysteine proteinases"/>
    <property type="match status" value="1"/>
</dbReference>
<dbReference type="PRINTS" id="PR00705">
    <property type="entry name" value="PAPAIN"/>
</dbReference>
<evidence type="ECO:0000256" key="5">
    <source>
        <dbReference type="ARBA" id="ARBA00023145"/>
    </source>
</evidence>
<evidence type="ECO:0000256" key="1">
    <source>
        <dbReference type="ARBA" id="ARBA00008455"/>
    </source>
</evidence>
<dbReference type="PANTHER" id="PTHR12411">
    <property type="entry name" value="CYSTEINE PROTEASE FAMILY C1-RELATED"/>
    <property type="match status" value="1"/>
</dbReference>
<dbReference type="EC" id="3.4.22.15" evidence="10"/>
<dbReference type="InterPro" id="IPR025660">
    <property type="entry name" value="Pept_his_AS"/>
</dbReference>
<keyword evidence="6" id="KW-1015">Disulfide bond</keyword>
<protein>
    <submittedName>
        <fullName evidence="10">Putative cathepsin L</fullName>
        <ecNumber evidence="10">3.4.22.15</ecNumber>
    </submittedName>
</protein>
<feature type="signal peptide" evidence="7">
    <location>
        <begin position="1"/>
        <end position="18"/>
    </location>
</feature>
<evidence type="ECO:0000313" key="10">
    <source>
        <dbReference type="EMBL" id="AWU67383.1"/>
    </source>
</evidence>
<keyword evidence="2" id="KW-0645">Protease</keyword>
<dbReference type="GO" id="GO:0006508">
    <property type="term" value="P:proteolysis"/>
    <property type="evidence" value="ECO:0007669"/>
    <property type="project" value="UniProtKB-KW"/>
</dbReference>
<dbReference type="PROSITE" id="PS00640">
    <property type="entry name" value="THIOL_PROTEASE_ASN"/>
    <property type="match status" value="1"/>
</dbReference>
<feature type="domain" description="Cathepsin propeptide inhibitor" evidence="9">
    <location>
        <begin position="29"/>
        <end position="89"/>
    </location>
</feature>
<dbReference type="PROSITE" id="PS00639">
    <property type="entry name" value="THIOL_PROTEASE_HIS"/>
    <property type="match status" value="1"/>
</dbReference>
<dbReference type="GO" id="GO:0004197">
    <property type="term" value="F:cysteine-type endopeptidase activity"/>
    <property type="evidence" value="ECO:0007669"/>
    <property type="project" value="UniProtKB-EC"/>
</dbReference>
<dbReference type="PROSITE" id="PS00139">
    <property type="entry name" value="THIOL_PROTEASE_CYS"/>
    <property type="match status" value="1"/>
</dbReference>
<dbReference type="InterPro" id="IPR038765">
    <property type="entry name" value="Papain-like_cys_pep_sf"/>
</dbReference>
<keyword evidence="4" id="KW-0788">Thiol protease</keyword>
<dbReference type="InterPro" id="IPR039417">
    <property type="entry name" value="Peptidase_C1A_papain-like"/>
</dbReference>
<dbReference type="InterPro" id="IPR013128">
    <property type="entry name" value="Peptidase_C1A"/>
</dbReference>
<keyword evidence="7" id="KW-0732">Signal</keyword>
<accession>A0A2Z4BYU4</accession>
<evidence type="ECO:0000256" key="7">
    <source>
        <dbReference type="SAM" id="SignalP"/>
    </source>
</evidence>
<dbReference type="InterPro" id="IPR000668">
    <property type="entry name" value="Peptidase_C1A_C"/>
</dbReference>
<name>A0A2Z4BYU4_CRACN</name>
<proteinExistence type="evidence at transcript level"/>
<organism evidence="10">
    <name type="scientific">Crangon crangon</name>
    <name type="common">Brown shrimp</name>
    <dbReference type="NCBI Taxonomy" id="491138"/>
    <lineage>
        <taxon>Eukaryota</taxon>
        <taxon>Metazoa</taxon>
        <taxon>Ecdysozoa</taxon>
        <taxon>Arthropoda</taxon>
        <taxon>Crustacea</taxon>
        <taxon>Multicrustacea</taxon>
        <taxon>Malacostraca</taxon>
        <taxon>Eumalacostraca</taxon>
        <taxon>Eucarida</taxon>
        <taxon>Decapoda</taxon>
        <taxon>Pleocyemata</taxon>
        <taxon>Caridea</taxon>
        <taxon>Crangonoidea</taxon>
        <taxon>Crangonidae</taxon>
        <taxon>Crangon</taxon>
    </lineage>
</organism>
<evidence type="ECO:0000259" key="9">
    <source>
        <dbReference type="SMART" id="SM00848"/>
    </source>
</evidence>
<dbReference type="Pfam" id="PF08246">
    <property type="entry name" value="Inhibitor_I29"/>
    <property type="match status" value="1"/>
</dbReference>
<feature type="chain" id="PRO_5018782014" evidence="7">
    <location>
        <begin position="19"/>
        <end position="343"/>
    </location>
</feature>
<keyword evidence="3 10" id="KW-0378">Hydrolase</keyword>
<evidence type="ECO:0000256" key="3">
    <source>
        <dbReference type="ARBA" id="ARBA00022801"/>
    </source>
</evidence>
<dbReference type="InterPro" id="IPR013201">
    <property type="entry name" value="Prot_inhib_I29"/>
</dbReference>
<dbReference type="SMART" id="SM00645">
    <property type="entry name" value="Pept_C1"/>
    <property type="match status" value="1"/>
</dbReference>
<comment type="similarity">
    <text evidence="1">Belongs to the peptidase C1 family.</text>
</comment>
<dbReference type="Pfam" id="PF00112">
    <property type="entry name" value="Peptidase_C1"/>
    <property type="match status" value="1"/>
</dbReference>
<dbReference type="Gene3D" id="3.90.70.10">
    <property type="entry name" value="Cysteine proteinases"/>
    <property type="match status" value="1"/>
</dbReference>